<keyword evidence="2" id="KW-0812">Transmembrane</keyword>
<dbReference type="EMBL" id="CM009756">
    <property type="protein sequence ID" value="PUZ43887.1"/>
    <property type="molecule type" value="Genomic_DNA"/>
</dbReference>
<keyword evidence="2" id="KW-0472">Membrane</keyword>
<gene>
    <name evidence="3" type="ORF">GQ55_8G042800</name>
</gene>
<dbReference type="AlphaFoldDB" id="A0A2T7CKL3"/>
<evidence type="ECO:0000256" key="1">
    <source>
        <dbReference type="SAM" id="MobiDB-lite"/>
    </source>
</evidence>
<keyword evidence="4" id="KW-1185">Reference proteome</keyword>
<feature type="transmembrane region" description="Helical" evidence="2">
    <location>
        <begin position="25"/>
        <end position="43"/>
    </location>
</feature>
<evidence type="ECO:0000256" key="2">
    <source>
        <dbReference type="SAM" id="Phobius"/>
    </source>
</evidence>
<dbReference type="Gramene" id="PUZ43887">
    <property type="protein sequence ID" value="PUZ43887"/>
    <property type="gene ID" value="GQ55_8G042800"/>
</dbReference>
<dbReference type="Proteomes" id="UP000244336">
    <property type="component" value="Chromosome 8"/>
</dbReference>
<proteinExistence type="predicted"/>
<feature type="region of interest" description="Disordered" evidence="1">
    <location>
        <begin position="1"/>
        <end position="25"/>
    </location>
</feature>
<keyword evidence="2" id="KW-1133">Transmembrane helix</keyword>
<name>A0A2T7CKL3_9POAL</name>
<sequence>MERRGQQPEDAEPLGKDGAGGPHSLAYSAGGVVVAGLVALVALQERGRLAPRRRRTAAPLPANDWRSKKPAHVLLFSFELKPDPSRAELTPGAHPLQTSKGN</sequence>
<protein>
    <submittedName>
        <fullName evidence="3">Uncharacterized protein</fullName>
    </submittedName>
</protein>
<organism evidence="3 4">
    <name type="scientific">Panicum hallii var. hallii</name>
    <dbReference type="NCBI Taxonomy" id="1504633"/>
    <lineage>
        <taxon>Eukaryota</taxon>
        <taxon>Viridiplantae</taxon>
        <taxon>Streptophyta</taxon>
        <taxon>Embryophyta</taxon>
        <taxon>Tracheophyta</taxon>
        <taxon>Spermatophyta</taxon>
        <taxon>Magnoliopsida</taxon>
        <taxon>Liliopsida</taxon>
        <taxon>Poales</taxon>
        <taxon>Poaceae</taxon>
        <taxon>PACMAD clade</taxon>
        <taxon>Panicoideae</taxon>
        <taxon>Panicodae</taxon>
        <taxon>Paniceae</taxon>
        <taxon>Panicinae</taxon>
        <taxon>Panicum</taxon>
        <taxon>Panicum sect. Panicum</taxon>
    </lineage>
</organism>
<accession>A0A2T7CKL3</accession>
<evidence type="ECO:0000313" key="3">
    <source>
        <dbReference type="EMBL" id="PUZ43887.1"/>
    </source>
</evidence>
<reference evidence="3 4" key="1">
    <citation type="submission" date="2018-04" db="EMBL/GenBank/DDBJ databases">
        <title>WGS assembly of Panicum hallii var. hallii HAL2.</title>
        <authorList>
            <person name="Lovell J."/>
            <person name="Jenkins J."/>
            <person name="Lowry D."/>
            <person name="Mamidi S."/>
            <person name="Sreedasyam A."/>
            <person name="Weng X."/>
            <person name="Barry K."/>
            <person name="Bonette J."/>
            <person name="Campitelli B."/>
            <person name="Daum C."/>
            <person name="Gordon S."/>
            <person name="Gould B."/>
            <person name="Lipzen A."/>
            <person name="MacQueen A."/>
            <person name="Palacio-Mejia J."/>
            <person name="Plott C."/>
            <person name="Shakirov E."/>
            <person name="Shu S."/>
            <person name="Yoshinaga Y."/>
            <person name="Zane M."/>
            <person name="Rokhsar D."/>
            <person name="Grimwood J."/>
            <person name="Schmutz J."/>
            <person name="Juenger T."/>
        </authorList>
    </citation>
    <scope>NUCLEOTIDE SEQUENCE [LARGE SCALE GENOMIC DNA]</scope>
    <source>
        <strain evidence="4">cv. HAL2</strain>
    </source>
</reference>
<evidence type="ECO:0000313" key="4">
    <source>
        <dbReference type="Proteomes" id="UP000244336"/>
    </source>
</evidence>